<proteinExistence type="predicted"/>
<organism evidence="1 2">
    <name type="scientific">Mesonia mobilis</name>
    <dbReference type="NCBI Taxonomy" id="369791"/>
    <lineage>
        <taxon>Bacteria</taxon>
        <taxon>Pseudomonadati</taxon>
        <taxon>Bacteroidota</taxon>
        <taxon>Flavobacteriia</taxon>
        <taxon>Flavobacteriales</taxon>
        <taxon>Flavobacteriaceae</taxon>
        <taxon>Mesonia</taxon>
    </lineage>
</organism>
<comment type="caution">
    <text evidence="1">The sequence shown here is derived from an EMBL/GenBank/DDBJ whole genome shotgun (WGS) entry which is preliminary data.</text>
</comment>
<accession>A0ABQ3BIB6</accession>
<sequence>MVTSGGGISNDSGELDLFRSTVASNVAATMGGGVYNNDVMSINAVTIAFNDAATGGGLHAATQTEIKNTLLAENTASSGVNISGSVTSLGYNLVEEDDESIFSELASDILDVVANVSPLQGSKSIKFKSTFFRSLCDEYINFRRKRIA</sequence>
<keyword evidence="2" id="KW-1185">Reference proteome</keyword>
<protein>
    <submittedName>
        <fullName evidence="1">Uncharacterized protein</fullName>
    </submittedName>
</protein>
<gene>
    <name evidence="1" type="ORF">GCM10008088_03390</name>
</gene>
<dbReference type="EMBL" id="BMWY01000001">
    <property type="protein sequence ID" value="GGZ45471.1"/>
    <property type="molecule type" value="Genomic_DNA"/>
</dbReference>
<evidence type="ECO:0000313" key="1">
    <source>
        <dbReference type="EMBL" id="GGZ45471.1"/>
    </source>
</evidence>
<reference evidence="2" key="1">
    <citation type="journal article" date="2019" name="Int. J. Syst. Evol. Microbiol.">
        <title>The Global Catalogue of Microorganisms (GCM) 10K type strain sequencing project: providing services to taxonomists for standard genome sequencing and annotation.</title>
        <authorList>
            <consortium name="The Broad Institute Genomics Platform"/>
            <consortium name="The Broad Institute Genome Sequencing Center for Infectious Disease"/>
            <person name="Wu L."/>
            <person name="Ma J."/>
        </authorList>
    </citation>
    <scope>NUCLEOTIDE SEQUENCE [LARGE SCALE GENOMIC DNA]</scope>
    <source>
        <strain evidence="2">KCTC 12708</strain>
    </source>
</reference>
<dbReference type="Proteomes" id="UP000615593">
    <property type="component" value="Unassembled WGS sequence"/>
</dbReference>
<evidence type="ECO:0000313" key="2">
    <source>
        <dbReference type="Proteomes" id="UP000615593"/>
    </source>
</evidence>
<name>A0ABQ3BIB6_9FLAO</name>